<dbReference type="Proteomes" id="UP000469670">
    <property type="component" value="Unassembled WGS sequence"/>
</dbReference>
<dbReference type="SUPFAM" id="SSF56112">
    <property type="entry name" value="Protein kinase-like (PK-like)"/>
    <property type="match status" value="1"/>
</dbReference>
<keyword evidence="3 7" id="KW-0418">Kinase</keyword>
<protein>
    <submittedName>
        <fullName evidence="7">Serine/threonine protein kinase</fullName>
    </submittedName>
</protein>
<comment type="caution">
    <text evidence="7">The sequence shown here is derived from an EMBL/GenBank/DDBJ whole genome shotgun (WGS) entry which is preliminary data.</text>
</comment>
<evidence type="ECO:0000256" key="4">
    <source>
        <dbReference type="ARBA" id="ARBA00022840"/>
    </source>
</evidence>
<evidence type="ECO:0000256" key="2">
    <source>
        <dbReference type="ARBA" id="ARBA00022741"/>
    </source>
</evidence>
<feature type="region of interest" description="Disordered" evidence="5">
    <location>
        <begin position="168"/>
        <end position="189"/>
    </location>
</feature>
<dbReference type="SMART" id="SM00220">
    <property type="entry name" value="S_TKc"/>
    <property type="match status" value="1"/>
</dbReference>
<reference evidence="7 8" key="1">
    <citation type="submission" date="2020-01" db="EMBL/GenBank/DDBJ databases">
        <title>Insect and environment-associated Actinomycetes.</title>
        <authorList>
            <person name="Currrie C."/>
            <person name="Chevrette M."/>
            <person name="Carlson C."/>
            <person name="Stubbendieck R."/>
            <person name="Wendt-Pienkowski E."/>
        </authorList>
    </citation>
    <scope>NUCLEOTIDE SEQUENCE [LARGE SCALE GENOMIC DNA]</scope>
    <source>
        <strain evidence="7 8">SID7590</strain>
    </source>
</reference>
<keyword evidence="7" id="KW-0723">Serine/threonine-protein kinase</keyword>
<dbReference type="GO" id="GO:0005524">
    <property type="term" value="F:ATP binding"/>
    <property type="evidence" value="ECO:0007669"/>
    <property type="project" value="UniProtKB-KW"/>
</dbReference>
<evidence type="ECO:0000259" key="6">
    <source>
        <dbReference type="PROSITE" id="PS50011"/>
    </source>
</evidence>
<dbReference type="Gene3D" id="1.10.510.10">
    <property type="entry name" value="Transferase(Phosphotransferase) domain 1"/>
    <property type="match status" value="1"/>
</dbReference>
<dbReference type="PROSITE" id="PS50011">
    <property type="entry name" value="PROTEIN_KINASE_DOM"/>
    <property type="match status" value="1"/>
</dbReference>
<evidence type="ECO:0000313" key="7">
    <source>
        <dbReference type="EMBL" id="NEC18672.1"/>
    </source>
</evidence>
<keyword evidence="1" id="KW-0808">Transferase</keyword>
<name>A0A7K3RVA7_9ACTN</name>
<dbReference type="PANTHER" id="PTHR43289">
    <property type="entry name" value="MITOGEN-ACTIVATED PROTEIN KINASE KINASE KINASE 20-RELATED"/>
    <property type="match status" value="1"/>
</dbReference>
<evidence type="ECO:0000313" key="8">
    <source>
        <dbReference type="Proteomes" id="UP000469670"/>
    </source>
</evidence>
<dbReference type="EMBL" id="JAAGMP010000506">
    <property type="protein sequence ID" value="NEC18672.1"/>
    <property type="molecule type" value="Genomic_DNA"/>
</dbReference>
<organism evidence="7 8">
    <name type="scientific">Streptomyces parvus</name>
    <dbReference type="NCBI Taxonomy" id="66428"/>
    <lineage>
        <taxon>Bacteria</taxon>
        <taxon>Bacillati</taxon>
        <taxon>Actinomycetota</taxon>
        <taxon>Actinomycetes</taxon>
        <taxon>Kitasatosporales</taxon>
        <taxon>Streptomycetaceae</taxon>
        <taxon>Streptomyces</taxon>
    </lineage>
</organism>
<dbReference type="GO" id="GO:0004674">
    <property type="term" value="F:protein serine/threonine kinase activity"/>
    <property type="evidence" value="ECO:0007669"/>
    <property type="project" value="UniProtKB-KW"/>
</dbReference>
<proteinExistence type="predicted"/>
<dbReference type="InterPro" id="IPR011009">
    <property type="entry name" value="Kinase-like_dom_sf"/>
</dbReference>
<accession>A0A7K3RVA7</accession>
<evidence type="ECO:0000256" key="5">
    <source>
        <dbReference type="SAM" id="MobiDB-lite"/>
    </source>
</evidence>
<dbReference type="AlphaFoldDB" id="A0A7K3RVA7"/>
<evidence type="ECO:0000256" key="3">
    <source>
        <dbReference type="ARBA" id="ARBA00022777"/>
    </source>
</evidence>
<sequence>MERLHHDDPPWAGPYIILARLAPESGQDVPERRFIGRSADGDRTFLVRRPLPGTDPARWAVEAESARRLSTAGFLPVEEVGVTGDLPWCTTPYVPAISLPAALRAHGGPLPEPAVHALAAALAGTLATAHAHGVTHAGLSPAAVLLTTEGLRLSCFGAVRAAAPDGELRGGLPGLDSGSLAPEQASGGRPRPLGDVYALGAVLARASTGHTVPESGELPASLRAVISACLSRDPARRPQAHEVLAHLGTGASAAPYTLSTAHPRTALDATAPIPLPAAVVAALAHQSAQVLAAELPLSLSPALD</sequence>
<gene>
    <name evidence="7" type="ORF">G3I50_10450</name>
</gene>
<dbReference type="RefSeq" id="WP_164201573.1">
    <property type="nucleotide sequence ID" value="NZ_JAAGMP010000506.1"/>
</dbReference>
<feature type="domain" description="Protein kinase" evidence="6">
    <location>
        <begin position="1"/>
        <end position="249"/>
    </location>
</feature>
<evidence type="ECO:0000256" key="1">
    <source>
        <dbReference type="ARBA" id="ARBA00022679"/>
    </source>
</evidence>
<keyword evidence="2" id="KW-0547">Nucleotide-binding</keyword>
<dbReference type="InterPro" id="IPR000719">
    <property type="entry name" value="Prot_kinase_dom"/>
</dbReference>
<dbReference type="PANTHER" id="PTHR43289:SF34">
    <property type="entry name" value="SERINE_THREONINE-PROTEIN KINASE YBDM-RELATED"/>
    <property type="match status" value="1"/>
</dbReference>
<keyword evidence="4" id="KW-0067">ATP-binding</keyword>